<feature type="transmembrane region" description="Helical" evidence="1">
    <location>
        <begin position="44"/>
        <end position="69"/>
    </location>
</feature>
<protein>
    <submittedName>
        <fullName evidence="2">Uncharacterized protein</fullName>
    </submittedName>
</protein>
<accession>A0A2T4A6P1</accession>
<keyword evidence="1" id="KW-0812">Transmembrane</keyword>
<evidence type="ECO:0000313" key="3">
    <source>
        <dbReference type="Proteomes" id="UP000241690"/>
    </source>
</evidence>
<dbReference type="AlphaFoldDB" id="A0A2T4A6P1"/>
<sequence>MSSVNRPLYERIDDAISLCFLAAVVLLYFLKVSDVRLYFEHTQLLMWIWAAIPGVVASHYLILAASCILEPYSQRARNFRTRTAIMTGYSGNYRTEVTRDLRTWAAKSLNDIRNHHSALIQYVGAVIGRYDPTFDVARELFWTFYLLPDAVEQSTKDLINSEPRYQWHKFIQDKDERKSSRYQGPGVCAAAATATM</sequence>
<keyword evidence="1" id="KW-0472">Membrane</keyword>
<keyword evidence="3" id="KW-1185">Reference proteome</keyword>
<dbReference type="GeneID" id="36630619"/>
<gene>
    <name evidence="2" type="ORF">M431DRAFT_7252</name>
</gene>
<dbReference type="EMBL" id="KZ679683">
    <property type="protein sequence ID" value="PTB52744.1"/>
    <property type="molecule type" value="Genomic_DNA"/>
</dbReference>
<evidence type="ECO:0000313" key="2">
    <source>
        <dbReference type="EMBL" id="PTB52744.1"/>
    </source>
</evidence>
<name>A0A2T4A6P1_TRIHA</name>
<reference evidence="2 3" key="1">
    <citation type="submission" date="2016-07" db="EMBL/GenBank/DDBJ databases">
        <title>Multiple horizontal gene transfer events from other fungi enriched the ability of initially mycotrophic Trichoderma (Ascomycota) to feed on dead plant biomass.</title>
        <authorList>
            <consortium name="DOE Joint Genome Institute"/>
            <person name="Aerts A."/>
            <person name="Atanasova L."/>
            <person name="Chenthamara K."/>
            <person name="Zhang J."/>
            <person name="Grujic M."/>
            <person name="Henrissat B."/>
            <person name="Kuo A."/>
            <person name="Salamov A."/>
            <person name="Lipzen A."/>
            <person name="Labutti K."/>
            <person name="Barry K."/>
            <person name="Miao Y."/>
            <person name="Rahimi M.J."/>
            <person name="Shen Q."/>
            <person name="Grigoriev I.V."/>
            <person name="Kubicek C.P."/>
            <person name="Druzhinina I.S."/>
        </authorList>
    </citation>
    <scope>NUCLEOTIDE SEQUENCE [LARGE SCALE GENOMIC DNA]</scope>
    <source>
        <strain evidence="2 3">CBS 226.95</strain>
    </source>
</reference>
<organism evidence="2 3">
    <name type="scientific">Trichoderma harzianum CBS 226.95</name>
    <dbReference type="NCBI Taxonomy" id="983964"/>
    <lineage>
        <taxon>Eukaryota</taxon>
        <taxon>Fungi</taxon>
        <taxon>Dikarya</taxon>
        <taxon>Ascomycota</taxon>
        <taxon>Pezizomycotina</taxon>
        <taxon>Sordariomycetes</taxon>
        <taxon>Hypocreomycetidae</taxon>
        <taxon>Hypocreales</taxon>
        <taxon>Hypocreaceae</taxon>
        <taxon>Trichoderma</taxon>
    </lineage>
</organism>
<keyword evidence="1" id="KW-1133">Transmembrane helix</keyword>
<dbReference type="Proteomes" id="UP000241690">
    <property type="component" value="Unassembled WGS sequence"/>
</dbReference>
<evidence type="ECO:0000256" key="1">
    <source>
        <dbReference type="SAM" id="Phobius"/>
    </source>
</evidence>
<dbReference type="RefSeq" id="XP_024772421.1">
    <property type="nucleotide sequence ID" value="XM_024922036.1"/>
</dbReference>
<proteinExistence type="predicted"/>
<feature type="transmembrane region" description="Helical" evidence="1">
    <location>
        <begin position="12"/>
        <end position="32"/>
    </location>
</feature>